<evidence type="ECO:0000313" key="13">
    <source>
        <dbReference type="Proteomes" id="UP000324832"/>
    </source>
</evidence>
<evidence type="ECO:0000256" key="8">
    <source>
        <dbReference type="PIRSR" id="PIRSR000862-1"/>
    </source>
</evidence>
<reference evidence="12 13" key="1">
    <citation type="submission" date="2017-07" db="EMBL/GenBank/DDBJ databases">
        <authorList>
            <person name="Talla V."/>
            <person name="Backstrom N."/>
        </authorList>
    </citation>
    <scope>NUCLEOTIDE SEQUENCE [LARGE SCALE GENOMIC DNA]</scope>
</reference>
<dbReference type="GO" id="GO:0016042">
    <property type="term" value="P:lipid catabolic process"/>
    <property type="evidence" value="ECO:0007669"/>
    <property type="project" value="UniProtKB-KW"/>
</dbReference>
<dbReference type="EMBL" id="FZQP02001837">
    <property type="protein sequence ID" value="VVC93989.1"/>
    <property type="molecule type" value="Genomic_DNA"/>
</dbReference>
<dbReference type="FunFam" id="3.40.50.1820:FF:000057">
    <property type="entry name" value="Lipase"/>
    <property type="match status" value="1"/>
</dbReference>
<evidence type="ECO:0000256" key="3">
    <source>
        <dbReference type="ARBA" id="ARBA00022801"/>
    </source>
</evidence>
<dbReference type="Pfam" id="PF04083">
    <property type="entry name" value="Abhydro_lipase"/>
    <property type="match status" value="1"/>
</dbReference>
<feature type="active site" description="Nucleophile" evidence="8">
    <location>
        <position position="170"/>
    </location>
</feature>
<organism evidence="12 13">
    <name type="scientific">Leptidea sinapis</name>
    <dbReference type="NCBI Taxonomy" id="189913"/>
    <lineage>
        <taxon>Eukaryota</taxon>
        <taxon>Metazoa</taxon>
        <taxon>Ecdysozoa</taxon>
        <taxon>Arthropoda</taxon>
        <taxon>Hexapoda</taxon>
        <taxon>Insecta</taxon>
        <taxon>Pterygota</taxon>
        <taxon>Neoptera</taxon>
        <taxon>Endopterygota</taxon>
        <taxon>Lepidoptera</taxon>
        <taxon>Glossata</taxon>
        <taxon>Ditrysia</taxon>
        <taxon>Papilionoidea</taxon>
        <taxon>Pieridae</taxon>
        <taxon>Dismorphiinae</taxon>
        <taxon>Leptidea</taxon>
    </lineage>
</organism>
<feature type="region of interest" description="Disordered" evidence="9">
    <location>
        <begin position="396"/>
        <end position="418"/>
    </location>
</feature>
<evidence type="ECO:0000256" key="6">
    <source>
        <dbReference type="ARBA" id="ARBA00023180"/>
    </source>
</evidence>
<dbReference type="Proteomes" id="UP000324832">
    <property type="component" value="Unassembled WGS sequence"/>
</dbReference>
<dbReference type="PANTHER" id="PTHR11005">
    <property type="entry name" value="LYSOSOMAL ACID LIPASE-RELATED"/>
    <property type="match status" value="1"/>
</dbReference>
<feature type="chain" id="PRO_5023150947" description="Lipase" evidence="10">
    <location>
        <begin position="25"/>
        <end position="418"/>
    </location>
</feature>
<dbReference type="SUPFAM" id="SSF53474">
    <property type="entry name" value="alpha/beta-Hydrolases"/>
    <property type="match status" value="1"/>
</dbReference>
<keyword evidence="2 10" id="KW-0732">Signal</keyword>
<keyword evidence="3 7" id="KW-0378">Hydrolase</keyword>
<dbReference type="InterPro" id="IPR029058">
    <property type="entry name" value="AB_hydrolase_fold"/>
</dbReference>
<dbReference type="PIRSF" id="PIRSF000862">
    <property type="entry name" value="Steryl_ester_lip"/>
    <property type="match status" value="1"/>
</dbReference>
<sequence>MEAMFNVIILIAAMILRQPNSVLSNVIEERVLSSGNRINFTELASLYGLKANEYNVTTEDGYILGLFHIPGSNHSRPVLLIHGIDLSSDCYLIRGDNSLGITLARRGFDLWFANLRGNIYSRRNIYLNPDTDPEFWNFSFNENGIYDLPAIIDIVMNKTKAPKLNVIGHSQGNTGMLVLGAKRPEYNEKINKLIYLAPVSYLSHVSPVLSAFISISPLLNLIGEAAGLNEFLGYNQRLTKLYRAVCTSPVSAYAICANLITFPVVGFDPTELGPTFYRVTNYYLPVGASRKSLIHYGQIGIRGVFAEYDYGAVKNVAVYNSSLPPVYNLSRVDFQSVLLVGNNDGVASVKDAERLRDELPNVESFRILPRKKMTHLDFIVDREPDPGHGVEVQHEVHVDEDAKPGQPRHQRDLDNTYS</sequence>
<evidence type="ECO:0000313" key="12">
    <source>
        <dbReference type="EMBL" id="VVC93989.1"/>
    </source>
</evidence>
<evidence type="ECO:0000256" key="2">
    <source>
        <dbReference type="ARBA" id="ARBA00022729"/>
    </source>
</evidence>
<dbReference type="Gene3D" id="3.40.50.1820">
    <property type="entry name" value="alpha/beta hydrolase"/>
    <property type="match status" value="1"/>
</dbReference>
<proteinExistence type="inferred from homology"/>
<dbReference type="InterPro" id="IPR025483">
    <property type="entry name" value="Lipase_euk"/>
</dbReference>
<feature type="domain" description="Partial AB-hydrolase lipase" evidence="11">
    <location>
        <begin position="41"/>
        <end position="94"/>
    </location>
</feature>
<protein>
    <recommendedName>
        <fullName evidence="7">Lipase</fullName>
    </recommendedName>
</protein>
<keyword evidence="4 7" id="KW-0442">Lipid degradation</keyword>
<dbReference type="InterPro" id="IPR006693">
    <property type="entry name" value="AB_hydrolase_lipase"/>
</dbReference>
<evidence type="ECO:0000256" key="4">
    <source>
        <dbReference type="ARBA" id="ARBA00022963"/>
    </source>
</evidence>
<evidence type="ECO:0000256" key="1">
    <source>
        <dbReference type="ARBA" id="ARBA00010701"/>
    </source>
</evidence>
<evidence type="ECO:0000256" key="10">
    <source>
        <dbReference type="SAM" id="SignalP"/>
    </source>
</evidence>
<evidence type="ECO:0000256" key="9">
    <source>
        <dbReference type="SAM" id="MobiDB-lite"/>
    </source>
</evidence>
<dbReference type="GO" id="GO:0016788">
    <property type="term" value="F:hydrolase activity, acting on ester bonds"/>
    <property type="evidence" value="ECO:0007669"/>
    <property type="project" value="InterPro"/>
</dbReference>
<evidence type="ECO:0000256" key="7">
    <source>
        <dbReference type="PIRNR" id="PIRNR000862"/>
    </source>
</evidence>
<keyword evidence="13" id="KW-1185">Reference proteome</keyword>
<dbReference type="AlphaFoldDB" id="A0A5E4QAE3"/>
<feature type="active site" description="Charge relay system" evidence="8">
    <location>
        <position position="375"/>
    </location>
</feature>
<name>A0A5E4QAE3_9NEOP</name>
<comment type="similarity">
    <text evidence="1 7">Belongs to the AB hydrolase superfamily. Lipase family.</text>
</comment>
<feature type="signal peptide" evidence="10">
    <location>
        <begin position="1"/>
        <end position="24"/>
    </location>
</feature>
<gene>
    <name evidence="12" type="ORF">LSINAPIS_LOCUS6053</name>
</gene>
<evidence type="ECO:0000256" key="5">
    <source>
        <dbReference type="ARBA" id="ARBA00023098"/>
    </source>
</evidence>
<evidence type="ECO:0000259" key="11">
    <source>
        <dbReference type="Pfam" id="PF04083"/>
    </source>
</evidence>
<keyword evidence="6" id="KW-0325">Glycoprotein</keyword>
<feature type="active site" description="Charge relay system" evidence="8">
    <location>
        <position position="344"/>
    </location>
</feature>
<accession>A0A5E4QAE3</accession>
<keyword evidence="5" id="KW-0443">Lipid metabolism</keyword>